<feature type="transmembrane region" description="Helical" evidence="2">
    <location>
        <begin position="67"/>
        <end position="91"/>
    </location>
</feature>
<sequence length="117" mass="12326">MDSALHTPVSPHRTTPPQKPVHQTQGVSVGLPPTGPSHEKSPAIVYKGDFQNQLKPQAVALSSWQSFALGVLAFSSVVTMGLVIGVLAMAVKLGMTVENVSSNGESVHIVRVDNSFP</sequence>
<accession>A0A2J6QRZ5</accession>
<keyword evidence="4" id="KW-1185">Reference proteome</keyword>
<organism evidence="3 4">
    <name type="scientific">Hyaloscypha variabilis (strain UAMH 11265 / GT02V1 / F)</name>
    <name type="common">Meliniomyces variabilis</name>
    <dbReference type="NCBI Taxonomy" id="1149755"/>
    <lineage>
        <taxon>Eukaryota</taxon>
        <taxon>Fungi</taxon>
        <taxon>Dikarya</taxon>
        <taxon>Ascomycota</taxon>
        <taxon>Pezizomycotina</taxon>
        <taxon>Leotiomycetes</taxon>
        <taxon>Helotiales</taxon>
        <taxon>Hyaloscyphaceae</taxon>
        <taxon>Hyaloscypha</taxon>
        <taxon>Hyaloscypha variabilis</taxon>
    </lineage>
</organism>
<reference evidence="3 4" key="1">
    <citation type="submission" date="2016-04" db="EMBL/GenBank/DDBJ databases">
        <title>A degradative enzymes factory behind the ericoid mycorrhizal symbiosis.</title>
        <authorList>
            <consortium name="DOE Joint Genome Institute"/>
            <person name="Martino E."/>
            <person name="Morin E."/>
            <person name="Grelet G."/>
            <person name="Kuo A."/>
            <person name="Kohler A."/>
            <person name="Daghino S."/>
            <person name="Barry K."/>
            <person name="Choi C."/>
            <person name="Cichocki N."/>
            <person name="Clum A."/>
            <person name="Copeland A."/>
            <person name="Hainaut M."/>
            <person name="Haridas S."/>
            <person name="Labutti K."/>
            <person name="Lindquist E."/>
            <person name="Lipzen A."/>
            <person name="Khouja H.-R."/>
            <person name="Murat C."/>
            <person name="Ohm R."/>
            <person name="Olson A."/>
            <person name="Spatafora J."/>
            <person name="Veneault-Fourrey C."/>
            <person name="Henrissat B."/>
            <person name="Grigoriev I."/>
            <person name="Martin F."/>
            <person name="Perotto S."/>
        </authorList>
    </citation>
    <scope>NUCLEOTIDE SEQUENCE [LARGE SCALE GENOMIC DNA]</scope>
    <source>
        <strain evidence="3 4">F</strain>
    </source>
</reference>
<keyword evidence="2" id="KW-0472">Membrane</keyword>
<gene>
    <name evidence="3" type="ORF">L207DRAFT_642731</name>
</gene>
<feature type="region of interest" description="Disordered" evidence="1">
    <location>
        <begin position="1"/>
        <end position="41"/>
    </location>
</feature>
<evidence type="ECO:0000313" key="4">
    <source>
        <dbReference type="Proteomes" id="UP000235786"/>
    </source>
</evidence>
<name>A0A2J6QRZ5_HYAVF</name>
<keyword evidence="2" id="KW-0812">Transmembrane</keyword>
<dbReference type="Proteomes" id="UP000235786">
    <property type="component" value="Unassembled WGS sequence"/>
</dbReference>
<dbReference type="OrthoDB" id="10361192at2759"/>
<evidence type="ECO:0000256" key="2">
    <source>
        <dbReference type="SAM" id="Phobius"/>
    </source>
</evidence>
<dbReference type="AlphaFoldDB" id="A0A2J6QRZ5"/>
<feature type="compositionally biased region" description="Polar residues" evidence="1">
    <location>
        <begin position="12"/>
        <end position="27"/>
    </location>
</feature>
<evidence type="ECO:0000256" key="1">
    <source>
        <dbReference type="SAM" id="MobiDB-lite"/>
    </source>
</evidence>
<proteinExistence type="predicted"/>
<protein>
    <submittedName>
        <fullName evidence="3">Uncharacterized protein</fullName>
    </submittedName>
</protein>
<evidence type="ECO:0000313" key="3">
    <source>
        <dbReference type="EMBL" id="PMD29029.1"/>
    </source>
</evidence>
<keyword evidence="2" id="KW-1133">Transmembrane helix</keyword>
<dbReference type="EMBL" id="KZ613979">
    <property type="protein sequence ID" value="PMD29029.1"/>
    <property type="molecule type" value="Genomic_DNA"/>
</dbReference>